<evidence type="ECO:0000313" key="13">
    <source>
        <dbReference type="EMBL" id="KAI6660365.1"/>
    </source>
</evidence>
<dbReference type="InterPro" id="IPR007238">
    <property type="entry name" value="DNA_primase_lsu_euk/arc"/>
</dbReference>
<dbReference type="GO" id="GO:0051539">
    <property type="term" value="F:4 iron, 4 sulfur cluster binding"/>
    <property type="evidence" value="ECO:0007669"/>
    <property type="project" value="UniProtKB-UniRule"/>
</dbReference>
<dbReference type="GO" id="GO:0006270">
    <property type="term" value="P:DNA replication initiation"/>
    <property type="evidence" value="ECO:0007669"/>
    <property type="project" value="TreeGrafter"/>
</dbReference>
<keyword evidence="6 10" id="KW-0479">Metal-binding</keyword>
<evidence type="ECO:0000256" key="4">
    <source>
        <dbReference type="ARBA" id="ARBA00022515"/>
    </source>
</evidence>
<gene>
    <name evidence="13" type="ORF">LOD99_13951</name>
</gene>
<reference evidence="13 14" key="1">
    <citation type="journal article" date="2023" name="BMC Biol.">
        <title>The compact genome of the sponge Oopsacas minuta (Hexactinellida) is lacking key metazoan core genes.</title>
        <authorList>
            <person name="Santini S."/>
            <person name="Schenkelaars Q."/>
            <person name="Jourda C."/>
            <person name="Duchesne M."/>
            <person name="Belahbib H."/>
            <person name="Rocher C."/>
            <person name="Selva M."/>
            <person name="Riesgo A."/>
            <person name="Vervoort M."/>
            <person name="Leys S.P."/>
            <person name="Kodjabachian L."/>
            <person name="Le Bivic A."/>
            <person name="Borchiellini C."/>
            <person name="Claverie J.M."/>
            <person name="Renard E."/>
        </authorList>
    </citation>
    <scope>NUCLEOTIDE SEQUENCE [LARGE SCALE GENOMIC DNA]</scope>
    <source>
        <strain evidence="13">SPO-2</strain>
    </source>
</reference>
<keyword evidence="5 10" id="KW-0235">DNA replication</keyword>
<dbReference type="EMBL" id="JAKMXF010000033">
    <property type="protein sequence ID" value="KAI6660365.1"/>
    <property type="molecule type" value="Genomic_DNA"/>
</dbReference>
<feature type="binding site" evidence="11">
    <location>
        <position position="437"/>
    </location>
    <ligand>
        <name>[4Fe-4S] cluster</name>
        <dbReference type="ChEBI" id="CHEBI:49883"/>
    </ligand>
</feature>
<comment type="function">
    <text evidence="10">DNA primase is the polymerase that synthesizes small RNA primers for the Okazaki fragments made during discontinuous DNA replication.</text>
</comment>
<feature type="binding site" evidence="11">
    <location>
        <position position="380"/>
    </location>
    <ligand>
        <name>[4Fe-4S] cluster</name>
        <dbReference type="ChEBI" id="CHEBI:49883"/>
    </ligand>
</feature>
<evidence type="ECO:0000259" key="12">
    <source>
        <dbReference type="Pfam" id="PF04104"/>
    </source>
</evidence>
<comment type="cofactor">
    <cofactor evidence="10">
        <name>[4Fe-4S] cluster</name>
        <dbReference type="ChEBI" id="CHEBI:49883"/>
    </cofactor>
    <text evidence="10">Binds 1 [4Fe-4S] cluster.</text>
</comment>
<dbReference type="AlphaFoldDB" id="A0AAV7KHK0"/>
<evidence type="ECO:0000256" key="7">
    <source>
        <dbReference type="ARBA" id="ARBA00023004"/>
    </source>
</evidence>
<evidence type="ECO:0000256" key="9">
    <source>
        <dbReference type="ARBA" id="ARBA00023125"/>
    </source>
</evidence>
<proteinExistence type="inferred from homology"/>
<protein>
    <recommendedName>
        <fullName evidence="2 10">DNA primase large subunit</fullName>
    </recommendedName>
</protein>
<keyword evidence="8 10" id="KW-0411">Iron-sulfur</keyword>
<dbReference type="GO" id="GO:0006269">
    <property type="term" value="P:DNA replication, synthesis of primer"/>
    <property type="evidence" value="ECO:0007669"/>
    <property type="project" value="UniProtKB-KW"/>
</dbReference>
<comment type="caution">
    <text evidence="13">The sequence shown here is derived from an EMBL/GenBank/DDBJ whole genome shotgun (WGS) entry which is preliminary data.</text>
</comment>
<keyword evidence="7 10" id="KW-0408">Iron</keyword>
<evidence type="ECO:0000256" key="5">
    <source>
        <dbReference type="ARBA" id="ARBA00022705"/>
    </source>
</evidence>
<evidence type="ECO:0000256" key="11">
    <source>
        <dbReference type="PIRSR" id="PIRSR009449-1"/>
    </source>
</evidence>
<dbReference type="PANTHER" id="PTHR10537:SF3">
    <property type="entry name" value="DNA PRIMASE LARGE SUBUNIT"/>
    <property type="match status" value="1"/>
</dbReference>
<accession>A0AAV7KHK0</accession>
<keyword evidence="9 10" id="KW-0238">DNA-binding</keyword>
<dbReference type="Proteomes" id="UP001165289">
    <property type="component" value="Unassembled WGS sequence"/>
</dbReference>
<keyword evidence="14" id="KW-1185">Reference proteome</keyword>
<comment type="similarity">
    <text evidence="1 10">Belongs to the eukaryotic-type primase large subunit family.</text>
</comment>
<sequence length="526" mass="62548">MEFYTTRKPPTKRRNIQHHLVDGLQKDEAYPLSINMYRDPPTEDIMLEEFKELALKRRNLLKEIEYFNSKFQKWGEDWKMRMRDISKSNKLHVDRIDEDSQKIRRRDYISHFLLRLAYSQSEHLRRWMVLHETDLFRYRFENATEVERFEFMSKDPDLKSYSQIEDSEFQLVEESLLESYIKFLRDKINKENVKFYKIPFTLVPNLVSNRSIFIQNGYAYLPSWDLQTIVTSVFRAKLSLALTNTSRKLERARDDERIWKFLTQLDTYYEGPEYRGTSKKNNEKISVGDIEDIFKDSYPLCMINLHTSLKKEHHLKHWGRMQYGLFLKGIGLNMEDSLRFWREEFMKAMDSDKFDKNYAYNIRHHYGREGGKISYSAYSCSKIINNNPPGPVDNHGCPYRHYDKSNLKAMLIAQGIKDKPLRAILDLAENRQYNNACLRYFETKHELEETSLVMDHPNKYFDESRYILKGNRPIQTRGRPPVVTNAPAPMETSAEKAIVPGKENCLLGNFEDFDDLNTQELEALDI</sequence>
<feature type="domain" description="DNA primase large subunit C-terminal" evidence="12">
    <location>
        <begin position="295"/>
        <end position="461"/>
    </location>
</feature>
<dbReference type="CDD" id="cd07322">
    <property type="entry name" value="PriL_PriS_Eukaryotic"/>
    <property type="match status" value="1"/>
</dbReference>
<dbReference type="Gene3D" id="1.20.930.80">
    <property type="match status" value="1"/>
</dbReference>
<dbReference type="GO" id="GO:0046872">
    <property type="term" value="F:metal ion binding"/>
    <property type="evidence" value="ECO:0007669"/>
    <property type="project" value="UniProtKB-UniRule"/>
</dbReference>
<evidence type="ECO:0000256" key="10">
    <source>
        <dbReference type="PIRNR" id="PIRNR009449"/>
    </source>
</evidence>
<feature type="binding site" evidence="11">
    <location>
        <position position="301"/>
    </location>
    <ligand>
        <name>[4Fe-4S] cluster</name>
        <dbReference type="ChEBI" id="CHEBI:49883"/>
    </ligand>
</feature>
<dbReference type="InterPro" id="IPR016558">
    <property type="entry name" value="DNA_primase_lsu_euk"/>
</dbReference>
<dbReference type="PIRSF" id="PIRSF009449">
    <property type="entry name" value="DNA_primase_large_subunit"/>
    <property type="match status" value="1"/>
</dbReference>
<evidence type="ECO:0000256" key="3">
    <source>
        <dbReference type="ARBA" id="ARBA00022485"/>
    </source>
</evidence>
<dbReference type="PANTHER" id="PTHR10537">
    <property type="entry name" value="DNA PRIMASE LARGE SUBUNIT"/>
    <property type="match status" value="1"/>
</dbReference>
<dbReference type="InterPro" id="IPR058560">
    <property type="entry name" value="DNA_primase_C"/>
</dbReference>
<keyword evidence="3 10" id="KW-0004">4Fe-4S</keyword>
<dbReference type="Pfam" id="PF04104">
    <property type="entry name" value="DNA_primase_lrg"/>
    <property type="match status" value="1"/>
</dbReference>
<evidence type="ECO:0000256" key="6">
    <source>
        <dbReference type="ARBA" id="ARBA00022723"/>
    </source>
</evidence>
<evidence type="ECO:0000256" key="2">
    <source>
        <dbReference type="ARBA" id="ARBA00019038"/>
    </source>
</evidence>
<feature type="binding site" evidence="11">
    <location>
        <position position="397"/>
    </location>
    <ligand>
        <name>[4Fe-4S] cluster</name>
        <dbReference type="ChEBI" id="CHEBI:49883"/>
    </ligand>
</feature>
<evidence type="ECO:0000256" key="1">
    <source>
        <dbReference type="ARBA" id="ARBA00010564"/>
    </source>
</evidence>
<evidence type="ECO:0000256" key="8">
    <source>
        <dbReference type="ARBA" id="ARBA00023014"/>
    </source>
</evidence>
<keyword evidence="4 10" id="KW-0639">Primosome</keyword>
<dbReference type="GO" id="GO:0003677">
    <property type="term" value="F:DNA binding"/>
    <property type="evidence" value="ECO:0007669"/>
    <property type="project" value="UniProtKB-UniRule"/>
</dbReference>
<organism evidence="13 14">
    <name type="scientific">Oopsacas minuta</name>
    <dbReference type="NCBI Taxonomy" id="111878"/>
    <lineage>
        <taxon>Eukaryota</taxon>
        <taxon>Metazoa</taxon>
        <taxon>Porifera</taxon>
        <taxon>Hexactinellida</taxon>
        <taxon>Hexasterophora</taxon>
        <taxon>Lyssacinosida</taxon>
        <taxon>Leucopsacidae</taxon>
        <taxon>Oopsacas</taxon>
    </lineage>
</organism>
<dbReference type="GO" id="GO:0005658">
    <property type="term" value="C:alpha DNA polymerase:primase complex"/>
    <property type="evidence" value="ECO:0007669"/>
    <property type="project" value="TreeGrafter"/>
</dbReference>
<dbReference type="Pfam" id="PF26466">
    <property type="entry name" value="DNA_primase_lrg_N"/>
    <property type="match status" value="1"/>
</dbReference>
<name>A0AAV7KHK0_9METZ</name>
<evidence type="ECO:0000313" key="14">
    <source>
        <dbReference type="Proteomes" id="UP001165289"/>
    </source>
</evidence>